<evidence type="ECO:0000313" key="1">
    <source>
        <dbReference type="EMBL" id="MBP2354624.1"/>
    </source>
</evidence>
<dbReference type="Proteomes" id="UP000755585">
    <property type="component" value="Unassembled WGS sequence"/>
</dbReference>
<dbReference type="RefSeq" id="WP_209697406.1">
    <property type="nucleotide sequence ID" value="NZ_BAAAVU010000031.1"/>
</dbReference>
<proteinExistence type="predicted"/>
<comment type="caution">
    <text evidence="1">The sequence shown here is derived from an EMBL/GenBank/DDBJ whole genome shotgun (WGS) entry which is preliminary data.</text>
</comment>
<reference evidence="1 2" key="1">
    <citation type="submission" date="2021-03" db="EMBL/GenBank/DDBJ databases">
        <title>Sequencing the genomes of 1000 actinobacteria strains.</title>
        <authorList>
            <person name="Klenk H.-P."/>
        </authorList>
    </citation>
    <scope>NUCLEOTIDE SEQUENCE [LARGE SCALE GENOMIC DNA]</scope>
    <source>
        <strain evidence="1 2">DSM 18824</strain>
    </source>
</reference>
<organism evidence="1 2">
    <name type="scientific">Kribbella aluminosa</name>
    <dbReference type="NCBI Taxonomy" id="416017"/>
    <lineage>
        <taxon>Bacteria</taxon>
        <taxon>Bacillati</taxon>
        <taxon>Actinomycetota</taxon>
        <taxon>Actinomycetes</taxon>
        <taxon>Propionibacteriales</taxon>
        <taxon>Kribbellaceae</taxon>
        <taxon>Kribbella</taxon>
    </lineage>
</organism>
<accession>A0ABS4USV4</accession>
<name>A0ABS4USV4_9ACTN</name>
<keyword evidence="2" id="KW-1185">Reference proteome</keyword>
<protein>
    <submittedName>
        <fullName evidence="1">Uncharacterized protein</fullName>
    </submittedName>
</protein>
<sequence length="101" mass="11249">MALALTRHTGTETLELVPRLKPRYVNAYSEPPYEMSDEGIEKFEIRITKLASLEGFVLVTGEIDGRLAWVSYGFTFPPGRWWPGVKTDPPPADVASGPLSR</sequence>
<evidence type="ECO:0000313" key="2">
    <source>
        <dbReference type="Proteomes" id="UP000755585"/>
    </source>
</evidence>
<dbReference type="EMBL" id="JAGINT010000002">
    <property type="protein sequence ID" value="MBP2354624.1"/>
    <property type="molecule type" value="Genomic_DNA"/>
</dbReference>
<gene>
    <name evidence="1" type="ORF">JOF29_005734</name>
</gene>